<dbReference type="AlphaFoldDB" id="A0A1G6I4Y7"/>
<dbReference type="PANTHER" id="PTHR43798">
    <property type="entry name" value="MONOACYLGLYCEROL LIPASE"/>
    <property type="match status" value="1"/>
</dbReference>
<proteinExistence type="predicted"/>
<dbReference type="InterPro" id="IPR050266">
    <property type="entry name" value="AB_hydrolase_sf"/>
</dbReference>
<dbReference type="GO" id="GO:0000160">
    <property type="term" value="P:phosphorelay signal transduction system"/>
    <property type="evidence" value="ECO:0007669"/>
    <property type="project" value="InterPro"/>
</dbReference>
<gene>
    <name evidence="5" type="ORF">SAMN05216337_100121</name>
</gene>
<dbReference type="CDD" id="cd00383">
    <property type="entry name" value="trans_reg_C"/>
    <property type="match status" value="1"/>
</dbReference>
<dbReference type="Pfam" id="PF00486">
    <property type="entry name" value="Trans_reg_C"/>
    <property type="match status" value="1"/>
</dbReference>
<dbReference type="InterPro" id="IPR016032">
    <property type="entry name" value="Sig_transdc_resp-reg_C-effctor"/>
</dbReference>
<dbReference type="SMART" id="SM00862">
    <property type="entry name" value="Trans_reg_C"/>
    <property type="match status" value="1"/>
</dbReference>
<dbReference type="InterPro" id="IPR001867">
    <property type="entry name" value="OmpR/PhoB-type_DNA-bd"/>
</dbReference>
<dbReference type="GO" id="GO:0006355">
    <property type="term" value="P:regulation of DNA-templated transcription"/>
    <property type="evidence" value="ECO:0007669"/>
    <property type="project" value="InterPro"/>
</dbReference>
<dbReference type="PANTHER" id="PTHR43798:SF33">
    <property type="entry name" value="HYDROLASE, PUTATIVE (AFU_ORTHOLOGUE AFUA_2G14860)-RELATED"/>
    <property type="match status" value="1"/>
</dbReference>
<evidence type="ECO:0000259" key="4">
    <source>
        <dbReference type="PROSITE" id="PS51755"/>
    </source>
</evidence>
<keyword evidence="1 2" id="KW-0238">DNA-binding</keyword>
<sequence length="405" mass="44813">MRFKFGDYVLDAGRRELQCGVQTISIEPQVFDLLLYLVRQRHRIVSKDDLVTSVWCGRIVSDSTIASRINAARRAVGDDGVNQRYIRTAARRGIRFVGEVQQEETRAASEHASPRFPRGASGPPKELGLREEITFCKSADGVHLAAASVGQGSPIVKTASWLTHVEHDWQMEVSSPLFAQLAPRHKLVRYDQRGNGLSDWRVADFSFAALVQDLETVVDALSLERFALFGISQGAAVAIAYAARHPDRVSRLVLHGGYSRGFRKRGAADQIARCEALATLIREGWGKDTPAFRQVFTSLVHPNATQEQMRDFNEVQRISTSPENAAALFLAFGDIDVSEALQHIAAPALVMHSRDDALVPFDQGLALAHAIPDARFVPLESRNHILLPDEPAWPGFVAEICDFLE</sequence>
<dbReference type="GO" id="GO:0016020">
    <property type="term" value="C:membrane"/>
    <property type="evidence" value="ECO:0007669"/>
    <property type="project" value="TreeGrafter"/>
</dbReference>
<organism evidence="5 6">
    <name type="scientific">Bradyrhizobium brasilense</name>
    <dbReference type="NCBI Taxonomy" id="1419277"/>
    <lineage>
        <taxon>Bacteria</taxon>
        <taxon>Pseudomonadati</taxon>
        <taxon>Pseudomonadota</taxon>
        <taxon>Alphaproteobacteria</taxon>
        <taxon>Hyphomicrobiales</taxon>
        <taxon>Nitrobacteraceae</taxon>
        <taxon>Bradyrhizobium</taxon>
    </lineage>
</organism>
<dbReference type="RefSeq" id="WP_092077300.1">
    <property type="nucleotide sequence ID" value="NZ_FMZW01000001.1"/>
</dbReference>
<evidence type="ECO:0000256" key="1">
    <source>
        <dbReference type="ARBA" id="ARBA00023125"/>
    </source>
</evidence>
<dbReference type="InterPro" id="IPR000073">
    <property type="entry name" value="AB_hydrolase_1"/>
</dbReference>
<dbReference type="PRINTS" id="PR00111">
    <property type="entry name" value="ABHYDROLASE"/>
</dbReference>
<evidence type="ECO:0000256" key="2">
    <source>
        <dbReference type="PROSITE-ProRule" id="PRU01091"/>
    </source>
</evidence>
<dbReference type="Gene3D" id="1.10.10.10">
    <property type="entry name" value="Winged helix-like DNA-binding domain superfamily/Winged helix DNA-binding domain"/>
    <property type="match status" value="1"/>
</dbReference>
<feature type="domain" description="OmpR/PhoB-type" evidence="4">
    <location>
        <begin position="1"/>
        <end position="98"/>
    </location>
</feature>
<dbReference type="InterPro" id="IPR029058">
    <property type="entry name" value="AB_hydrolase_fold"/>
</dbReference>
<dbReference type="SUPFAM" id="SSF53474">
    <property type="entry name" value="alpha/beta-Hydrolases"/>
    <property type="match status" value="1"/>
</dbReference>
<evidence type="ECO:0000313" key="5">
    <source>
        <dbReference type="EMBL" id="SDC01521.1"/>
    </source>
</evidence>
<feature type="region of interest" description="Disordered" evidence="3">
    <location>
        <begin position="105"/>
        <end position="125"/>
    </location>
</feature>
<dbReference type="SUPFAM" id="SSF46894">
    <property type="entry name" value="C-terminal effector domain of the bipartite response regulators"/>
    <property type="match status" value="1"/>
</dbReference>
<accession>A0A1G6I4Y7</accession>
<dbReference type="InterPro" id="IPR036388">
    <property type="entry name" value="WH-like_DNA-bd_sf"/>
</dbReference>
<dbReference type="Proteomes" id="UP000199245">
    <property type="component" value="Unassembled WGS sequence"/>
</dbReference>
<dbReference type="PROSITE" id="PS51755">
    <property type="entry name" value="OMPR_PHOB"/>
    <property type="match status" value="1"/>
</dbReference>
<evidence type="ECO:0000313" key="6">
    <source>
        <dbReference type="Proteomes" id="UP000199245"/>
    </source>
</evidence>
<name>A0A1G6I4Y7_9BRAD</name>
<protein>
    <submittedName>
        <fullName evidence="5">Lysine decarboxylase transcriptional regulator, CadC</fullName>
    </submittedName>
</protein>
<feature type="DNA-binding region" description="OmpR/PhoB-type" evidence="2">
    <location>
        <begin position="1"/>
        <end position="98"/>
    </location>
</feature>
<evidence type="ECO:0000256" key="3">
    <source>
        <dbReference type="SAM" id="MobiDB-lite"/>
    </source>
</evidence>
<dbReference type="GO" id="GO:0003677">
    <property type="term" value="F:DNA binding"/>
    <property type="evidence" value="ECO:0007669"/>
    <property type="project" value="UniProtKB-UniRule"/>
</dbReference>
<dbReference type="Gene3D" id="3.40.50.1820">
    <property type="entry name" value="alpha/beta hydrolase"/>
    <property type="match status" value="1"/>
</dbReference>
<reference evidence="5 6" key="1">
    <citation type="submission" date="2016-10" db="EMBL/GenBank/DDBJ databases">
        <authorList>
            <person name="de Groot N.N."/>
        </authorList>
    </citation>
    <scope>NUCLEOTIDE SEQUENCE [LARGE SCALE GENOMIC DNA]</scope>
    <source>
        <strain evidence="5 6">R5</strain>
    </source>
</reference>
<dbReference type="Pfam" id="PF00561">
    <property type="entry name" value="Abhydrolase_1"/>
    <property type="match status" value="1"/>
</dbReference>
<dbReference type="EMBL" id="FMZW01000001">
    <property type="protein sequence ID" value="SDC01521.1"/>
    <property type="molecule type" value="Genomic_DNA"/>
</dbReference>